<evidence type="ECO:0000313" key="4">
    <source>
        <dbReference type="EMBL" id="GHE45521.1"/>
    </source>
</evidence>
<organism evidence="4 5">
    <name type="scientific">Sphingobacterium griseoflavum</name>
    <dbReference type="NCBI Taxonomy" id="1474952"/>
    <lineage>
        <taxon>Bacteria</taxon>
        <taxon>Pseudomonadati</taxon>
        <taxon>Bacteroidota</taxon>
        <taxon>Sphingobacteriia</taxon>
        <taxon>Sphingobacteriales</taxon>
        <taxon>Sphingobacteriaceae</taxon>
        <taxon>Sphingobacterium</taxon>
    </lineage>
</organism>
<dbReference type="Pfam" id="PF16391">
    <property type="entry name" value="DUF5000"/>
    <property type="match status" value="1"/>
</dbReference>
<keyword evidence="5" id="KW-1185">Reference proteome</keyword>
<reference evidence="5" key="1">
    <citation type="journal article" date="2019" name="Int. J. Syst. Evol. Microbiol.">
        <title>The Global Catalogue of Microorganisms (GCM) 10K type strain sequencing project: providing services to taxonomists for standard genome sequencing and annotation.</title>
        <authorList>
            <consortium name="The Broad Institute Genomics Platform"/>
            <consortium name="The Broad Institute Genome Sequencing Center for Infectious Disease"/>
            <person name="Wu L."/>
            <person name="Ma J."/>
        </authorList>
    </citation>
    <scope>NUCLEOTIDE SEQUENCE [LARGE SCALE GENOMIC DNA]</scope>
    <source>
        <strain evidence="5">CGMCC 1.12966</strain>
    </source>
</reference>
<accession>A0ABQ3HXV3</accession>
<feature type="domain" description="DUF4959" evidence="1">
    <location>
        <begin position="20"/>
        <end position="124"/>
    </location>
</feature>
<dbReference type="Gene3D" id="2.60.120.260">
    <property type="entry name" value="Galactose-binding domain-like"/>
    <property type="match status" value="1"/>
</dbReference>
<dbReference type="PROSITE" id="PS51257">
    <property type="entry name" value="PROKAR_LIPOPROTEIN"/>
    <property type="match status" value="1"/>
</dbReference>
<name>A0ABQ3HXV3_9SPHI</name>
<evidence type="ECO:0000313" key="5">
    <source>
        <dbReference type="Proteomes" id="UP000620550"/>
    </source>
</evidence>
<evidence type="ECO:0008006" key="6">
    <source>
        <dbReference type="Google" id="ProtNLM"/>
    </source>
</evidence>
<evidence type="ECO:0000259" key="3">
    <source>
        <dbReference type="Pfam" id="PF17166"/>
    </source>
</evidence>
<gene>
    <name evidence="4" type="ORF">GCM10017764_30930</name>
</gene>
<feature type="domain" description="DUF5126" evidence="3">
    <location>
        <begin position="125"/>
        <end position="227"/>
    </location>
</feature>
<proteinExistence type="predicted"/>
<dbReference type="Pfam" id="PF16323">
    <property type="entry name" value="DUF4959"/>
    <property type="match status" value="1"/>
</dbReference>
<feature type="domain" description="DUF5000" evidence="2">
    <location>
        <begin position="286"/>
        <end position="420"/>
    </location>
</feature>
<dbReference type="InterPro" id="IPR033431">
    <property type="entry name" value="DUF5126"/>
</dbReference>
<dbReference type="Proteomes" id="UP000620550">
    <property type="component" value="Unassembled WGS sequence"/>
</dbReference>
<protein>
    <recommendedName>
        <fullName evidence="6">DUF4959 domain-containing protein</fullName>
    </recommendedName>
</protein>
<evidence type="ECO:0000259" key="1">
    <source>
        <dbReference type="Pfam" id="PF16323"/>
    </source>
</evidence>
<dbReference type="Pfam" id="PF17166">
    <property type="entry name" value="DUF5126"/>
    <property type="match status" value="1"/>
</dbReference>
<dbReference type="InterPro" id="IPR032164">
    <property type="entry name" value="DUF5000"/>
</dbReference>
<evidence type="ECO:0000259" key="2">
    <source>
        <dbReference type="Pfam" id="PF16391"/>
    </source>
</evidence>
<comment type="caution">
    <text evidence="4">The sequence shown here is derived from an EMBL/GenBank/DDBJ whole genome shotgun (WGS) entry which is preliminary data.</text>
</comment>
<dbReference type="EMBL" id="BNAF01000013">
    <property type="protein sequence ID" value="GHE45521.1"/>
    <property type="molecule type" value="Genomic_DNA"/>
</dbReference>
<dbReference type="InterPro" id="IPR032527">
    <property type="entry name" value="DUF4959"/>
</dbReference>
<sequence>MKHTNVMPLYMVLICIFLISCEKLDRFKPNSDDGNPPGMVTLKSYKPLFGGARFFYRVPNDEDLMSVEAVYTTPAGKSFTFAASYFVDSLDVYGFPSSDAYNVQLFAVDRAGNRSEALDVSVTPLEPAFSRVANSLEVKPGFSSFFLDWSNELQQNINVYVDFTFNQDGASRTLTSVFSSNLKEDRRFINDLFLPPSEKVGVKVRVEDMYGNITETIDKGSISLFEDNKIPKAGWVLPNANDSIGGVPMVFGNALEGRNRYVIDDMIDRGDNLNFLHTGSRGKTGRTGDGNMPWNFIIDLGAHYELSRIITVQRHSGGLANISRGQYYRDENVGLFNMYIWDDASSSWEFVSQSKITVPQGLTELEFVKKGEAGDMAYMYPDEPAYTKPTRWFRYEAVKSFNGNYTLEDGNCLSEITLYGRKTN</sequence>
<dbReference type="RefSeq" id="WP_189627614.1">
    <property type="nucleotide sequence ID" value="NZ_BNAF01000013.1"/>
</dbReference>